<proteinExistence type="predicted"/>
<evidence type="ECO:0000313" key="2">
    <source>
        <dbReference type="Proteomes" id="UP000620104"/>
    </source>
</evidence>
<comment type="caution">
    <text evidence="1">The sequence shown here is derived from an EMBL/GenBank/DDBJ whole genome shotgun (WGS) entry which is preliminary data.</text>
</comment>
<reference evidence="1" key="1">
    <citation type="submission" date="2020-07" db="EMBL/GenBank/DDBJ databases">
        <title>Draft Genome Sequence of a Deep-Sea Yeast, Naganishia (Cryptococcus) liquefaciens strain N6.</title>
        <authorList>
            <person name="Han Y.W."/>
            <person name="Kajitani R."/>
            <person name="Morimoto H."/>
            <person name="Parhat M."/>
            <person name="Tsubouchi H."/>
            <person name="Bakenova O."/>
            <person name="Ogata M."/>
            <person name="Argunhan B."/>
            <person name="Aoki R."/>
            <person name="Kajiwara S."/>
            <person name="Itoh T."/>
            <person name="Iwasaki H."/>
        </authorList>
    </citation>
    <scope>NUCLEOTIDE SEQUENCE</scope>
    <source>
        <strain evidence="1">N6</strain>
    </source>
</reference>
<organism evidence="1 2">
    <name type="scientific">Naganishia liquefaciens</name>
    <dbReference type="NCBI Taxonomy" id="104408"/>
    <lineage>
        <taxon>Eukaryota</taxon>
        <taxon>Fungi</taxon>
        <taxon>Dikarya</taxon>
        <taxon>Basidiomycota</taxon>
        <taxon>Agaricomycotina</taxon>
        <taxon>Tremellomycetes</taxon>
        <taxon>Filobasidiales</taxon>
        <taxon>Filobasidiaceae</taxon>
        <taxon>Naganishia</taxon>
    </lineage>
</organism>
<gene>
    <name evidence="1" type="ORF">NliqN6_3251</name>
</gene>
<sequence length="328" mass="37677">MPASQLLPPDHDCDYLSKYHTVHAFAIIRVHANTPTEVCIRHPTATRADDDQYAAIKSSSNAIFMGSRQCPTDCPSDPYVRPGMLYFGNKSRETRWVPFPVTDEEDQGSRGSIGQLREIDHQDERGIEHYAAEALMRGLVVGKEKVIGWARDKYVLFVGARFGMVDDESADWWKSSEFRPLTFEERIPKVMVAGMEATGLNPTQKPDLIILGSLFWDESFIVEARDKYFQLSRSLLIMLLGCDWTAQSSQHYDIPVHDTHGFSYAQIRWHRMRMQKLIHHLRDMYGDETIPMMYRTRQIRKQAFGGGMLKIFQLDQSCRAVAKNLGLR</sequence>
<dbReference type="EMBL" id="BLZA01000019">
    <property type="protein sequence ID" value="GHJ86849.1"/>
    <property type="molecule type" value="Genomic_DNA"/>
</dbReference>
<name>A0A8H3TTP2_9TREE</name>
<dbReference type="AlphaFoldDB" id="A0A8H3TTP2"/>
<evidence type="ECO:0000313" key="1">
    <source>
        <dbReference type="EMBL" id="GHJ86849.1"/>
    </source>
</evidence>
<accession>A0A8H3TTP2</accession>
<protein>
    <submittedName>
        <fullName evidence="1">Uncharacterized protein</fullName>
    </submittedName>
</protein>
<dbReference type="OrthoDB" id="2588793at2759"/>
<dbReference type="Proteomes" id="UP000620104">
    <property type="component" value="Unassembled WGS sequence"/>
</dbReference>
<keyword evidence="2" id="KW-1185">Reference proteome</keyword>